<dbReference type="Proteomes" id="UP000198718">
    <property type="component" value="Unassembled WGS sequence"/>
</dbReference>
<feature type="transmembrane region" description="Helical" evidence="6">
    <location>
        <begin position="128"/>
        <end position="147"/>
    </location>
</feature>
<evidence type="ECO:0000313" key="8">
    <source>
        <dbReference type="Proteomes" id="UP000198718"/>
    </source>
</evidence>
<accession>A0A1G9A725</accession>
<dbReference type="PANTHER" id="PTHR47089:SF1">
    <property type="entry name" value="GUANOSINE ABC TRANSPORTER PERMEASE PROTEIN NUPP"/>
    <property type="match status" value="1"/>
</dbReference>
<sequence length="368" mass="39037">MSVISKINNKTKNILSKVLNSKDVTISFISFLLALGISSIIIFLNGYSPIVVFNGIYQGSFGNARAFFQTLVQATPIIFTGLAFTVAFKAGLINIGAEGQLYMGAISAALVGVYISGLPMIIHISLALLAGIIAGGLWGALVGFLKVRFGSNEVITTIMLNFIAISFTSYLVNYPLKAEGSHVAQTERILPSATLVRLFSGSQITIAFIIAIVTAISIEYMLKKTLFGYEVRVVGLNPKAAETAGIKTKRILLYTMFLSGAIAGLAGATQILGVQRRFVDHFSAGFGFDGIAVAALAANNPLGVILSGILFGALRAGSMTLNRITNIPADIVGIIQSLVIIFVAAPLLVRQITNVSSKGKNNIKQKEE</sequence>
<organism evidence="7 8">
    <name type="scientific">Natronincola ferrireducens</name>
    <dbReference type="NCBI Taxonomy" id="393762"/>
    <lineage>
        <taxon>Bacteria</taxon>
        <taxon>Bacillati</taxon>
        <taxon>Bacillota</taxon>
        <taxon>Clostridia</taxon>
        <taxon>Peptostreptococcales</taxon>
        <taxon>Natronincolaceae</taxon>
        <taxon>Natronincola</taxon>
    </lineage>
</organism>
<name>A0A1G9A725_9FIRM</name>
<evidence type="ECO:0000256" key="5">
    <source>
        <dbReference type="ARBA" id="ARBA00023136"/>
    </source>
</evidence>
<reference evidence="7 8" key="1">
    <citation type="submission" date="2016-10" db="EMBL/GenBank/DDBJ databases">
        <authorList>
            <person name="de Groot N.N."/>
        </authorList>
    </citation>
    <scope>NUCLEOTIDE SEQUENCE [LARGE SCALE GENOMIC DNA]</scope>
    <source>
        <strain evidence="7 8">DSM 18346</strain>
    </source>
</reference>
<feature type="transmembrane region" description="Helical" evidence="6">
    <location>
        <begin position="291"/>
        <end position="314"/>
    </location>
</feature>
<evidence type="ECO:0000256" key="1">
    <source>
        <dbReference type="ARBA" id="ARBA00004651"/>
    </source>
</evidence>
<keyword evidence="8" id="KW-1185">Reference proteome</keyword>
<feature type="transmembrane region" description="Helical" evidence="6">
    <location>
        <begin position="67"/>
        <end position="88"/>
    </location>
</feature>
<feature type="transmembrane region" description="Helical" evidence="6">
    <location>
        <begin position="326"/>
        <end position="349"/>
    </location>
</feature>
<proteinExistence type="predicted"/>
<feature type="transmembrane region" description="Helical" evidence="6">
    <location>
        <begin position="251"/>
        <end position="271"/>
    </location>
</feature>
<keyword evidence="4 6" id="KW-1133">Transmembrane helix</keyword>
<evidence type="ECO:0000313" key="7">
    <source>
        <dbReference type="EMBL" id="SDK23088.1"/>
    </source>
</evidence>
<keyword evidence="2" id="KW-1003">Cell membrane</keyword>
<feature type="transmembrane region" description="Helical" evidence="6">
    <location>
        <begin position="100"/>
        <end position="122"/>
    </location>
</feature>
<feature type="transmembrane region" description="Helical" evidence="6">
    <location>
        <begin position="154"/>
        <end position="172"/>
    </location>
</feature>
<evidence type="ECO:0000256" key="4">
    <source>
        <dbReference type="ARBA" id="ARBA00022989"/>
    </source>
</evidence>
<dbReference type="Pfam" id="PF02653">
    <property type="entry name" value="BPD_transp_2"/>
    <property type="match status" value="1"/>
</dbReference>
<dbReference type="InterPro" id="IPR001851">
    <property type="entry name" value="ABC_transp_permease"/>
</dbReference>
<gene>
    <name evidence="7" type="ORF">SAMN05660472_01077</name>
</gene>
<feature type="transmembrane region" description="Helical" evidence="6">
    <location>
        <begin position="24"/>
        <end position="47"/>
    </location>
</feature>
<dbReference type="AlphaFoldDB" id="A0A1G9A725"/>
<keyword evidence="5 6" id="KW-0472">Membrane</keyword>
<keyword evidence="3 6" id="KW-0812">Transmembrane</keyword>
<comment type="subcellular location">
    <subcellularLocation>
        <location evidence="1">Cell membrane</location>
        <topology evidence="1">Multi-pass membrane protein</topology>
    </subcellularLocation>
</comment>
<dbReference type="PANTHER" id="PTHR47089">
    <property type="entry name" value="ABC TRANSPORTER, PERMEASE PROTEIN"/>
    <property type="match status" value="1"/>
</dbReference>
<dbReference type="GO" id="GO:0005886">
    <property type="term" value="C:plasma membrane"/>
    <property type="evidence" value="ECO:0007669"/>
    <property type="project" value="UniProtKB-SubCell"/>
</dbReference>
<dbReference type="CDD" id="cd06580">
    <property type="entry name" value="TM_PBP1_transp_TpRbsC_like"/>
    <property type="match status" value="1"/>
</dbReference>
<dbReference type="GO" id="GO:0022857">
    <property type="term" value="F:transmembrane transporter activity"/>
    <property type="evidence" value="ECO:0007669"/>
    <property type="project" value="InterPro"/>
</dbReference>
<dbReference type="STRING" id="393762.SAMN05660472_01077"/>
<evidence type="ECO:0000256" key="3">
    <source>
        <dbReference type="ARBA" id="ARBA00022692"/>
    </source>
</evidence>
<feature type="transmembrane region" description="Helical" evidence="6">
    <location>
        <begin position="204"/>
        <end position="222"/>
    </location>
</feature>
<dbReference type="OrthoDB" id="45037at2"/>
<evidence type="ECO:0000256" key="6">
    <source>
        <dbReference type="SAM" id="Phobius"/>
    </source>
</evidence>
<dbReference type="EMBL" id="FNFP01000001">
    <property type="protein sequence ID" value="SDK23088.1"/>
    <property type="molecule type" value="Genomic_DNA"/>
</dbReference>
<protein>
    <submittedName>
        <fullName evidence="7">Nucleoside ABC transporter membrane protein</fullName>
    </submittedName>
</protein>
<evidence type="ECO:0000256" key="2">
    <source>
        <dbReference type="ARBA" id="ARBA00022475"/>
    </source>
</evidence>
<dbReference type="RefSeq" id="WP_090551328.1">
    <property type="nucleotide sequence ID" value="NZ_FNFP01000001.1"/>
</dbReference>